<dbReference type="Pfam" id="PF14995">
    <property type="entry name" value="TMEM107"/>
    <property type="match status" value="1"/>
</dbReference>
<feature type="transmembrane region" description="Helical" evidence="1">
    <location>
        <begin position="59"/>
        <end position="79"/>
    </location>
</feature>
<evidence type="ECO:0000256" key="2">
    <source>
        <dbReference type="SAM" id="SignalP"/>
    </source>
</evidence>
<accession>A0AAV2TDB7</accession>
<feature type="transmembrane region" description="Helical" evidence="1">
    <location>
        <begin position="86"/>
        <end position="106"/>
    </location>
</feature>
<dbReference type="EMBL" id="CAXLJL010000201">
    <property type="protein sequence ID" value="CAL5134403.1"/>
    <property type="molecule type" value="Genomic_DNA"/>
</dbReference>
<evidence type="ECO:0000256" key="1">
    <source>
        <dbReference type="SAM" id="Phobius"/>
    </source>
</evidence>
<keyword evidence="1" id="KW-1133">Transmembrane helix</keyword>
<proteinExistence type="predicted"/>
<comment type="caution">
    <text evidence="3">The sequence shown here is derived from an EMBL/GenBank/DDBJ whole genome shotgun (WGS) entry which is preliminary data.</text>
</comment>
<evidence type="ECO:0000313" key="4">
    <source>
        <dbReference type="Proteomes" id="UP001497525"/>
    </source>
</evidence>
<feature type="signal peptide" evidence="2">
    <location>
        <begin position="1"/>
        <end position="19"/>
    </location>
</feature>
<protein>
    <recommendedName>
        <fullName evidence="5">Transmembrane protein 107</fullName>
    </recommendedName>
</protein>
<feature type="chain" id="PRO_5043405117" description="Transmembrane protein 107" evidence="2">
    <location>
        <begin position="20"/>
        <end position="149"/>
    </location>
</feature>
<organism evidence="3 4">
    <name type="scientific">Calicophoron daubneyi</name>
    <name type="common">Rumen fluke</name>
    <name type="synonym">Paramphistomum daubneyi</name>
    <dbReference type="NCBI Taxonomy" id="300641"/>
    <lineage>
        <taxon>Eukaryota</taxon>
        <taxon>Metazoa</taxon>
        <taxon>Spiralia</taxon>
        <taxon>Lophotrochozoa</taxon>
        <taxon>Platyhelminthes</taxon>
        <taxon>Trematoda</taxon>
        <taxon>Digenea</taxon>
        <taxon>Plagiorchiida</taxon>
        <taxon>Pronocephalata</taxon>
        <taxon>Paramphistomoidea</taxon>
        <taxon>Paramphistomidae</taxon>
        <taxon>Calicophoron</taxon>
    </lineage>
</organism>
<evidence type="ECO:0008006" key="5">
    <source>
        <dbReference type="Google" id="ProtNLM"/>
    </source>
</evidence>
<keyword evidence="1" id="KW-0812">Transmembrane</keyword>
<dbReference type="AlphaFoldDB" id="A0AAV2TDB7"/>
<sequence length="149" mass="16750">MRNLAAVRFSLLCLQAVLSINMLAVRNAIIYSPNAVAQHEPFDTQSQDNIYSYFSETNFIVYVSVSIAFLAIEILGVLCDISTFHGFQCLLSTISHTFGIIVILFLQMNALDFPSYKYIAIFCAFIPGSTELFSWIAHFVYATSNKPLR</sequence>
<reference evidence="3" key="1">
    <citation type="submission" date="2024-06" db="EMBL/GenBank/DDBJ databases">
        <authorList>
            <person name="Liu X."/>
            <person name="Lenzi L."/>
            <person name="Haldenby T S."/>
            <person name="Uol C."/>
        </authorList>
    </citation>
    <scope>NUCLEOTIDE SEQUENCE</scope>
</reference>
<feature type="transmembrane region" description="Helical" evidence="1">
    <location>
        <begin position="118"/>
        <end position="141"/>
    </location>
</feature>
<gene>
    <name evidence="3" type="ORF">CDAUBV1_LOCUS7786</name>
</gene>
<name>A0AAV2TDB7_CALDB</name>
<keyword evidence="1" id="KW-0472">Membrane</keyword>
<dbReference type="Proteomes" id="UP001497525">
    <property type="component" value="Unassembled WGS sequence"/>
</dbReference>
<dbReference type="InterPro" id="IPR029248">
    <property type="entry name" value="TMEM107"/>
</dbReference>
<evidence type="ECO:0000313" key="3">
    <source>
        <dbReference type="EMBL" id="CAL5134403.1"/>
    </source>
</evidence>
<keyword evidence="2" id="KW-0732">Signal</keyword>